<keyword evidence="7" id="KW-0812">Transmembrane</keyword>
<dbReference type="STRING" id="2512241.A0A553IAD9"/>
<keyword evidence="3" id="KW-0238">DNA-binding</keyword>
<evidence type="ECO:0000256" key="7">
    <source>
        <dbReference type="SAM" id="Phobius"/>
    </source>
</evidence>
<keyword evidence="4" id="KW-0804">Transcription</keyword>
<comment type="caution">
    <text evidence="8">The sequence shown here is derived from an EMBL/GenBank/DDBJ whole genome shotgun (WGS) entry which is preliminary data.</text>
</comment>
<protein>
    <submittedName>
        <fullName evidence="8">Uncharacterized protein</fullName>
    </submittedName>
</protein>
<comment type="subcellular location">
    <subcellularLocation>
        <location evidence="1">Nucleus</location>
    </subcellularLocation>
</comment>
<evidence type="ECO:0000313" key="9">
    <source>
        <dbReference type="Proteomes" id="UP000319160"/>
    </source>
</evidence>
<dbReference type="Proteomes" id="UP000319160">
    <property type="component" value="Unassembled WGS sequence"/>
</dbReference>
<evidence type="ECO:0000256" key="6">
    <source>
        <dbReference type="SAM" id="MobiDB-lite"/>
    </source>
</evidence>
<evidence type="ECO:0000256" key="4">
    <source>
        <dbReference type="ARBA" id="ARBA00023163"/>
    </source>
</evidence>
<keyword evidence="7" id="KW-0472">Membrane</keyword>
<dbReference type="PANTHER" id="PTHR31845:SF10">
    <property type="entry name" value="ZN(II)2CYS6 TRANSCRIPTION FACTOR (EUROFUNG)"/>
    <property type="match status" value="1"/>
</dbReference>
<evidence type="ECO:0000256" key="5">
    <source>
        <dbReference type="ARBA" id="ARBA00023242"/>
    </source>
</evidence>
<dbReference type="AlphaFoldDB" id="A0A553IAD9"/>
<evidence type="ECO:0000256" key="2">
    <source>
        <dbReference type="ARBA" id="ARBA00023015"/>
    </source>
</evidence>
<organism evidence="8 9">
    <name type="scientific">Xylaria flabelliformis</name>
    <dbReference type="NCBI Taxonomy" id="2512241"/>
    <lineage>
        <taxon>Eukaryota</taxon>
        <taxon>Fungi</taxon>
        <taxon>Dikarya</taxon>
        <taxon>Ascomycota</taxon>
        <taxon>Pezizomycotina</taxon>
        <taxon>Sordariomycetes</taxon>
        <taxon>Xylariomycetidae</taxon>
        <taxon>Xylariales</taxon>
        <taxon>Xylariaceae</taxon>
        <taxon>Xylaria</taxon>
    </lineage>
</organism>
<feature type="transmembrane region" description="Helical" evidence="7">
    <location>
        <begin position="463"/>
        <end position="489"/>
    </location>
</feature>
<dbReference type="GO" id="GO:0000976">
    <property type="term" value="F:transcription cis-regulatory region binding"/>
    <property type="evidence" value="ECO:0007669"/>
    <property type="project" value="TreeGrafter"/>
</dbReference>
<dbReference type="PANTHER" id="PTHR31845">
    <property type="entry name" value="FINGER DOMAIN PROTEIN, PUTATIVE-RELATED"/>
    <property type="match status" value="1"/>
</dbReference>
<feature type="region of interest" description="Disordered" evidence="6">
    <location>
        <begin position="1"/>
        <end position="22"/>
    </location>
</feature>
<dbReference type="OrthoDB" id="109543at2759"/>
<evidence type="ECO:0000256" key="3">
    <source>
        <dbReference type="ARBA" id="ARBA00023125"/>
    </source>
</evidence>
<sequence length="836" mass="94470">MNITKSATDAVKPQKQYSIPSHTKTSFPHYLPASPGFGITWDQAEKAIEDFATMFTAHFPFMILDHDITARRLFMEKPLLFRAILMIGIDFTVSKSREIRRSIDAWIGQHLLVMEEQSLGALQGLLVYIIWPPNTKDLQGKKEAEINEECRAFLACFYVVSFNSFQFGRPNPLSATHVQYCIDSLERSSEFATDFLLIKLTKFRQFIGRIPTIYEVLLWVLHHSALIQLHLPMTYATPDSEGTKQLQLECLQYCSQASQKSVSMAKSFSPDGLLYAPFTTLTDLISLYIAISRLLLVEIDGWDLSEARKSIDLKGAIDEMIGKLTIGAKVKAERVAAAAAENPSSYIPDGPDEAKHDRIQVLVKLIGGINAWLNDQGAFVSCGEGPKHDRTNESHASKHVHVTLQSPLWNFTYFFESLLQRNLNELYDKCHEATSPSCLDKNRRLDRAPSSTKQALKMLIQSMVGIFATISYYLCRIIVAIFAVLVYLVKPGFRDIVSGAGDHQNCNSKPPSYDWIKDWKPEHDTLTEPSYTTPLDDSDYPRVRSRMWQQLCSTLPDPEVLDFLLACVHAAVQVNDYDPTEVEWFTLPNSFPLQPSTVHEVINSFPPLGGTSTISDLIGTEYLQHERYKVLKWLDQYFRGQIIPAKDGLYVPEIPSSKQFIQVSSEISRQVGFMDLMKARCLESGRAGFHGTPAINLLNILYEGLNTRVDKVFYVSHPELAIQYIHYKGAYFNDVLPGTMKGWKNSAFANVVVLLGVEIARKDTEGTPFDRHYSGNCFQSEIAVRHLFVLPHNVLKSSIKEHGKGMRGVVIPHGSQARVSMENVYQYIRRPTSEED</sequence>
<keyword evidence="5" id="KW-0539">Nucleus</keyword>
<keyword evidence="9" id="KW-1185">Reference proteome</keyword>
<gene>
    <name evidence="8" type="ORF">FHL15_001957</name>
</gene>
<dbReference type="InterPro" id="IPR051089">
    <property type="entry name" value="prtT"/>
</dbReference>
<keyword evidence="7" id="KW-1133">Transmembrane helix</keyword>
<evidence type="ECO:0000313" key="8">
    <source>
        <dbReference type="EMBL" id="TRX97163.1"/>
    </source>
</evidence>
<evidence type="ECO:0000256" key="1">
    <source>
        <dbReference type="ARBA" id="ARBA00004123"/>
    </source>
</evidence>
<name>A0A553IAD9_9PEZI</name>
<dbReference type="GO" id="GO:0005634">
    <property type="term" value="C:nucleus"/>
    <property type="evidence" value="ECO:0007669"/>
    <property type="project" value="UniProtKB-SubCell"/>
</dbReference>
<accession>A0A553IAD9</accession>
<dbReference type="EMBL" id="VFLP01000007">
    <property type="protein sequence ID" value="TRX97163.1"/>
    <property type="molecule type" value="Genomic_DNA"/>
</dbReference>
<reference evidence="9" key="1">
    <citation type="submission" date="2019-06" db="EMBL/GenBank/DDBJ databases">
        <title>Draft genome sequence of the griseofulvin-producing fungus Xylaria cubensis strain G536.</title>
        <authorList>
            <person name="Mead M.E."/>
            <person name="Raja H.A."/>
            <person name="Steenwyk J.L."/>
            <person name="Knowles S.L."/>
            <person name="Oberlies N.H."/>
            <person name="Rokas A."/>
        </authorList>
    </citation>
    <scope>NUCLEOTIDE SEQUENCE [LARGE SCALE GENOMIC DNA]</scope>
    <source>
        <strain evidence="9">G536</strain>
    </source>
</reference>
<proteinExistence type="predicted"/>
<dbReference type="GO" id="GO:0000981">
    <property type="term" value="F:DNA-binding transcription factor activity, RNA polymerase II-specific"/>
    <property type="evidence" value="ECO:0007669"/>
    <property type="project" value="TreeGrafter"/>
</dbReference>
<keyword evidence="2" id="KW-0805">Transcription regulation</keyword>